<evidence type="ECO:0000256" key="6">
    <source>
        <dbReference type="ARBA" id="ARBA00047942"/>
    </source>
</evidence>
<dbReference type="Proteomes" id="UP000597444">
    <property type="component" value="Unassembled WGS sequence"/>
</dbReference>
<name>A0A8J3N559_9CHLR</name>
<comment type="catalytic activity">
    <reaction evidence="6">
        <text>a 2'-deoxyadenosine in DNA + S-adenosyl-L-methionine = an N(6)-methyl-2'-deoxyadenosine in DNA + S-adenosyl-L-homocysteine + H(+)</text>
        <dbReference type="Rhea" id="RHEA:15197"/>
        <dbReference type="Rhea" id="RHEA-COMP:12418"/>
        <dbReference type="Rhea" id="RHEA-COMP:12419"/>
        <dbReference type="ChEBI" id="CHEBI:15378"/>
        <dbReference type="ChEBI" id="CHEBI:57856"/>
        <dbReference type="ChEBI" id="CHEBI:59789"/>
        <dbReference type="ChEBI" id="CHEBI:90615"/>
        <dbReference type="ChEBI" id="CHEBI:90616"/>
        <dbReference type="EC" id="2.1.1.72"/>
    </reaction>
</comment>
<dbReference type="Gene3D" id="3.40.50.150">
    <property type="entry name" value="Vaccinia Virus protein VP39"/>
    <property type="match status" value="1"/>
</dbReference>
<dbReference type="InterPro" id="IPR012327">
    <property type="entry name" value="MeTrfase_D12"/>
</dbReference>
<dbReference type="GO" id="GO:0006298">
    <property type="term" value="P:mismatch repair"/>
    <property type="evidence" value="ECO:0007669"/>
    <property type="project" value="TreeGrafter"/>
</dbReference>
<dbReference type="PRINTS" id="PR00505">
    <property type="entry name" value="D12N6MTFRASE"/>
</dbReference>
<protein>
    <recommendedName>
        <fullName evidence="2">site-specific DNA-methyltransferase (adenine-specific)</fullName>
        <ecNumber evidence="2">2.1.1.72</ecNumber>
    </recommendedName>
</protein>
<feature type="binding site" evidence="7">
    <location>
        <position position="188"/>
    </location>
    <ligand>
        <name>S-adenosyl-L-methionine</name>
        <dbReference type="ChEBI" id="CHEBI:59789"/>
    </ligand>
</feature>
<dbReference type="EMBL" id="BNJK01000001">
    <property type="protein sequence ID" value="GHO94817.1"/>
    <property type="molecule type" value="Genomic_DNA"/>
</dbReference>
<feature type="binding site" evidence="7">
    <location>
        <position position="61"/>
    </location>
    <ligand>
        <name>S-adenosyl-L-methionine</name>
        <dbReference type="ChEBI" id="CHEBI:59789"/>
    </ligand>
</feature>
<dbReference type="PANTHER" id="PTHR30481:SF4">
    <property type="entry name" value="SITE-SPECIFIC DNA-METHYLTRANSFERASE (ADENINE-SPECIFIC)"/>
    <property type="match status" value="1"/>
</dbReference>
<evidence type="ECO:0000256" key="7">
    <source>
        <dbReference type="PIRSR" id="PIRSR000398-1"/>
    </source>
</evidence>
<feature type="binding site" evidence="7">
    <location>
        <position position="16"/>
    </location>
    <ligand>
        <name>S-adenosyl-L-methionine</name>
        <dbReference type="ChEBI" id="CHEBI:59789"/>
    </ligand>
</feature>
<dbReference type="AlphaFoldDB" id="A0A8J3N559"/>
<dbReference type="GO" id="GO:1904047">
    <property type="term" value="F:S-adenosyl-L-methionine binding"/>
    <property type="evidence" value="ECO:0007669"/>
    <property type="project" value="TreeGrafter"/>
</dbReference>
<dbReference type="InterPro" id="IPR012263">
    <property type="entry name" value="M_m6A_EcoRV"/>
</dbReference>
<keyword evidence="9" id="KW-1185">Reference proteome</keyword>
<dbReference type="GO" id="GO:0032259">
    <property type="term" value="P:methylation"/>
    <property type="evidence" value="ECO:0007669"/>
    <property type="project" value="UniProtKB-KW"/>
</dbReference>
<dbReference type="SUPFAM" id="SSF53335">
    <property type="entry name" value="S-adenosyl-L-methionine-dependent methyltransferases"/>
    <property type="match status" value="1"/>
</dbReference>
<dbReference type="GO" id="GO:0009307">
    <property type="term" value="P:DNA restriction-modification system"/>
    <property type="evidence" value="ECO:0007669"/>
    <property type="project" value="InterPro"/>
</dbReference>
<evidence type="ECO:0000313" key="8">
    <source>
        <dbReference type="EMBL" id="GHO94817.1"/>
    </source>
</evidence>
<dbReference type="GO" id="GO:0043565">
    <property type="term" value="F:sequence-specific DNA binding"/>
    <property type="evidence" value="ECO:0007669"/>
    <property type="project" value="TreeGrafter"/>
</dbReference>
<dbReference type="InterPro" id="IPR029063">
    <property type="entry name" value="SAM-dependent_MTases_sf"/>
</dbReference>
<dbReference type="Gene3D" id="1.10.1020.10">
    <property type="entry name" value="Adenine-specific Methyltransferase, Domain 2"/>
    <property type="match status" value="1"/>
</dbReference>
<comment type="caution">
    <text evidence="8">The sequence shown here is derived from an EMBL/GenBank/DDBJ whole genome shotgun (WGS) entry which is preliminary data.</text>
</comment>
<sequence length="294" mass="33723">MNVPALRSPLKWIGGKYASASRIVAAFPSPHSYTTYLEPCGGAAHVLMQKPNWGHREIYNDLNDDLVNFWLQVRDHADGLVASLSTLPYSRKLYYDAHRRLFDGSERDPLERAALFFYVLRGTGTGWLRAAPVGWNNTTSSAAAYRSVLDLFTLVQERLTQPKVIIENRDVLRVLEEYDSPTTLHYVDPPYIGAEYYYQAGIRKHPKQRFDHERLAERLNMLQGYVALSYYPHADLDVWYPAPRWRRLVWHQHKPSTLAGAVGEEMREATEVLLCNYPLPVQSLWSESLEEGGV</sequence>
<keyword evidence="4" id="KW-0808">Transferase</keyword>
<keyword evidence="5" id="KW-0949">S-adenosyl-L-methionine</keyword>
<evidence type="ECO:0000256" key="4">
    <source>
        <dbReference type="ARBA" id="ARBA00022679"/>
    </source>
</evidence>
<evidence type="ECO:0000256" key="1">
    <source>
        <dbReference type="ARBA" id="ARBA00006594"/>
    </source>
</evidence>
<gene>
    <name evidence="8" type="ORF">KSF_048650</name>
</gene>
<feature type="binding site" evidence="7">
    <location>
        <position position="12"/>
    </location>
    <ligand>
        <name>S-adenosyl-L-methionine</name>
        <dbReference type="ChEBI" id="CHEBI:59789"/>
    </ligand>
</feature>
<dbReference type="PIRSF" id="PIRSF000398">
    <property type="entry name" value="M_m6A_EcoRV"/>
    <property type="match status" value="1"/>
</dbReference>
<evidence type="ECO:0000256" key="2">
    <source>
        <dbReference type="ARBA" id="ARBA00011900"/>
    </source>
</evidence>
<evidence type="ECO:0000313" key="9">
    <source>
        <dbReference type="Proteomes" id="UP000597444"/>
    </source>
</evidence>
<dbReference type="GO" id="GO:0009007">
    <property type="term" value="F:site-specific DNA-methyltransferase (adenine-specific) activity"/>
    <property type="evidence" value="ECO:0007669"/>
    <property type="project" value="UniProtKB-EC"/>
</dbReference>
<dbReference type="InterPro" id="IPR023095">
    <property type="entry name" value="Ade_MeTrfase_dom_2"/>
</dbReference>
<proteinExistence type="inferred from homology"/>
<evidence type="ECO:0000256" key="5">
    <source>
        <dbReference type="ARBA" id="ARBA00022691"/>
    </source>
</evidence>
<organism evidence="8 9">
    <name type="scientific">Reticulibacter mediterranei</name>
    <dbReference type="NCBI Taxonomy" id="2778369"/>
    <lineage>
        <taxon>Bacteria</taxon>
        <taxon>Bacillati</taxon>
        <taxon>Chloroflexota</taxon>
        <taxon>Ktedonobacteria</taxon>
        <taxon>Ktedonobacterales</taxon>
        <taxon>Reticulibacteraceae</taxon>
        <taxon>Reticulibacter</taxon>
    </lineage>
</organism>
<evidence type="ECO:0000256" key="3">
    <source>
        <dbReference type="ARBA" id="ARBA00022603"/>
    </source>
</evidence>
<keyword evidence="3 8" id="KW-0489">Methyltransferase</keyword>
<dbReference type="EC" id="2.1.1.72" evidence="2"/>
<reference evidence="8" key="1">
    <citation type="submission" date="2020-10" db="EMBL/GenBank/DDBJ databases">
        <title>Taxonomic study of unclassified bacteria belonging to the class Ktedonobacteria.</title>
        <authorList>
            <person name="Yabe S."/>
            <person name="Wang C.M."/>
            <person name="Zheng Y."/>
            <person name="Sakai Y."/>
            <person name="Cavaletti L."/>
            <person name="Monciardini P."/>
            <person name="Donadio S."/>
        </authorList>
    </citation>
    <scope>NUCLEOTIDE SEQUENCE</scope>
    <source>
        <strain evidence="8">ID150040</strain>
    </source>
</reference>
<dbReference type="Pfam" id="PF02086">
    <property type="entry name" value="MethyltransfD12"/>
    <property type="match status" value="1"/>
</dbReference>
<dbReference type="RefSeq" id="WP_220205529.1">
    <property type="nucleotide sequence ID" value="NZ_BNJK01000001.1"/>
</dbReference>
<comment type="similarity">
    <text evidence="1">Belongs to the N(4)/N(6)-methyltransferase family.</text>
</comment>
<dbReference type="PANTHER" id="PTHR30481">
    <property type="entry name" value="DNA ADENINE METHYLASE"/>
    <property type="match status" value="1"/>
</dbReference>
<accession>A0A8J3N559</accession>